<feature type="chain" id="PRO_5039193637" evidence="2">
    <location>
        <begin position="33"/>
        <end position="558"/>
    </location>
</feature>
<dbReference type="PANTHER" id="PTHR43649:SF12">
    <property type="entry name" value="DIACETYLCHITOBIOSE BINDING PROTEIN DASA"/>
    <property type="match status" value="1"/>
</dbReference>
<keyword evidence="2" id="KW-0732">Signal</keyword>
<organism evidence="3 4">
    <name type="scientific">Jeotgalibaca ciconiae</name>
    <dbReference type="NCBI Taxonomy" id="2496265"/>
    <lineage>
        <taxon>Bacteria</taxon>
        <taxon>Bacillati</taxon>
        <taxon>Bacillota</taxon>
        <taxon>Bacilli</taxon>
        <taxon>Lactobacillales</taxon>
        <taxon>Carnobacteriaceae</taxon>
        <taxon>Jeotgalibaca</taxon>
    </lineage>
</organism>
<dbReference type="InterPro" id="IPR006059">
    <property type="entry name" value="SBP"/>
</dbReference>
<dbReference type="InterPro" id="IPR050490">
    <property type="entry name" value="Bact_solute-bd_prot1"/>
</dbReference>
<dbReference type="AlphaFoldDB" id="A0A3Q9BLN7"/>
<proteinExistence type="predicted"/>
<name>A0A3Q9BLN7_9LACT</name>
<dbReference type="PROSITE" id="PS51257">
    <property type="entry name" value="PROKAR_LIPOPROTEIN"/>
    <property type="match status" value="1"/>
</dbReference>
<dbReference type="SUPFAM" id="SSF53850">
    <property type="entry name" value="Periplasmic binding protein-like II"/>
    <property type="match status" value="1"/>
</dbReference>
<evidence type="ECO:0000313" key="3">
    <source>
        <dbReference type="EMBL" id="AZP05236.1"/>
    </source>
</evidence>
<gene>
    <name evidence="3" type="ORF">EJN90_11620</name>
</gene>
<dbReference type="KEGG" id="jeh:EJN90_11620"/>
<reference evidence="4" key="1">
    <citation type="submission" date="2018-12" db="EMBL/GenBank/DDBJ databases">
        <title>Complete genome sequencing of Jeotgalibaca sp. H21T32.</title>
        <authorList>
            <person name="Bae J.-W."/>
            <person name="Lee S.-Y."/>
        </authorList>
    </citation>
    <scope>NUCLEOTIDE SEQUENCE [LARGE SCALE GENOMIC DNA]</scope>
    <source>
        <strain evidence="4">H21T32</strain>
    </source>
</reference>
<protein>
    <submittedName>
        <fullName evidence="3">Extracellular solute-binding protein</fullName>
    </submittedName>
</protein>
<dbReference type="Proteomes" id="UP000273326">
    <property type="component" value="Chromosome"/>
</dbReference>
<dbReference type="PANTHER" id="PTHR43649">
    <property type="entry name" value="ARABINOSE-BINDING PROTEIN-RELATED"/>
    <property type="match status" value="1"/>
</dbReference>
<dbReference type="Gene3D" id="3.40.190.10">
    <property type="entry name" value="Periplasmic binding protein-like II"/>
    <property type="match status" value="2"/>
</dbReference>
<dbReference type="Pfam" id="PF01547">
    <property type="entry name" value="SBP_bac_1"/>
    <property type="match status" value="1"/>
</dbReference>
<feature type="region of interest" description="Disordered" evidence="1">
    <location>
        <begin position="34"/>
        <end position="56"/>
    </location>
</feature>
<sequence length="558" mass="62768">MNRRNKMMKNSNWRKILLGSAALLTLSGCSSSGGDDSMDSGTAGGGSSDSTGAGEQVTLKIPVYDRGVEGVPNVTDNYWTDYVQENFGNPNNITVEYVAINRSDVMTDYALLASSQDLPTILMEYDYPKLSQWANEGYLATFDMEEFKEAAPKYFEQMDAEGQMAFTEMNGETHFVLGNRPNWSNGFNFQQFYRKDWLEEVGYDEYPKTYSEWVDAMTKIQDAGLADHPAGGTMIPSQGADLPWIFMDFPINEEEWASYISAVIPALGFDANKALLERENNHYNLGFTDPEYYLTDTASAQAKFANGESFVFGSYISNTMDWLISFYENNPEAELGIVPAAEVDEEAGTSAVYMADNPFGMIVGFSSLATDDEIQAAWKYLDWIADEDNLKIMQWGVEGENYTINEETALPESVVDYEGDKKQGYNNNIDYWCIVTASRVVGDLEDQISAVSPKGLPQEFNEEILAITNRKSELYKEAYAVNFPSFSVPIEAEVEYSGSLTETYKELRDKLVMADPSEFESLYEEYAQQFHDAGFREIVEERLQAYKDGNSTRLLEVE</sequence>
<dbReference type="OrthoDB" id="94797at2"/>
<dbReference type="EMBL" id="CP034465">
    <property type="protein sequence ID" value="AZP05236.1"/>
    <property type="molecule type" value="Genomic_DNA"/>
</dbReference>
<evidence type="ECO:0000256" key="1">
    <source>
        <dbReference type="SAM" id="MobiDB-lite"/>
    </source>
</evidence>
<accession>A0A3Q9BLN7</accession>
<keyword evidence="4" id="KW-1185">Reference proteome</keyword>
<feature type="signal peptide" evidence="2">
    <location>
        <begin position="1"/>
        <end position="32"/>
    </location>
</feature>
<evidence type="ECO:0000313" key="4">
    <source>
        <dbReference type="Proteomes" id="UP000273326"/>
    </source>
</evidence>
<evidence type="ECO:0000256" key="2">
    <source>
        <dbReference type="SAM" id="SignalP"/>
    </source>
</evidence>